<dbReference type="Proteomes" id="UP000323824">
    <property type="component" value="Chromosome"/>
</dbReference>
<evidence type="ECO:0000313" key="1">
    <source>
        <dbReference type="EMBL" id="QEN05700.1"/>
    </source>
</evidence>
<proteinExistence type="predicted"/>
<gene>
    <name evidence="1" type="ORF">EW093_13590</name>
</gene>
<evidence type="ECO:0000313" key="2">
    <source>
        <dbReference type="Proteomes" id="UP000323824"/>
    </source>
</evidence>
<protein>
    <recommendedName>
        <fullName evidence="3">Thioredoxin-like fold domain-containing protein</fullName>
    </recommendedName>
</protein>
<accession>A0A5C1QF33</accession>
<evidence type="ECO:0008006" key="3">
    <source>
        <dbReference type="Google" id="ProtNLM"/>
    </source>
</evidence>
<keyword evidence="2" id="KW-1185">Reference proteome</keyword>
<dbReference type="EMBL" id="CP035807">
    <property type="protein sequence ID" value="QEN05700.1"/>
    <property type="molecule type" value="Genomic_DNA"/>
</dbReference>
<reference evidence="1 2" key="1">
    <citation type="submission" date="2019-02" db="EMBL/GenBank/DDBJ databases">
        <authorList>
            <person name="Fomenkov A."/>
            <person name="Dubinina G."/>
            <person name="Grabovich M."/>
            <person name="Vincze T."/>
            <person name="Roberts R.J."/>
        </authorList>
    </citation>
    <scope>NUCLEOTIDE SEQUENCE [LARGE SCALE GENOMIC DNA]</scope>
    <source>
        <strain evidence="1 2">P</strain>
    </source>
</reference>
<reference evidence="1 2" key="2">
    <citation type="submission" date="2019-09" db="EMBL/GenBank/DDBJ databases">
        <title>Complete Genome Sequence and Methylome Analysis of free living Spirochaetas.</title>
        <authorList>
            <person name="Leshcheva N."/>
            <person name="Mikheeva N."/>
        </authorList>
    </citation>
    <scope>NUCLEOTIDE SEQUENCE [LARGE SCALE GENOMIC DNA]</scope>
    <source>
        <strain evidence="1 2">P</strain>
    </source>
</reference>
<organism evidence="1 2">
    <name type="scientific">Thiospirochaeta perfilievii</name>
    <dbReference type="NCBI Taxonomy" id="252967"/>
    <lineage>
        <taxon>Bacteria</taxon>
        <taxon>Pseudomonadati</taxon>
        <taxon>Spirochaetota</taxon>
        <taxon>Spirochaetia</taxon>
        <taxon>Spirochaetales</taxon>
        <taxon>Spirochaetaceae</taxon>
        <taxon>Thiospirochaeta</taxon>
    </lineage>
</organism>
<dbReference type="RefSeq" id="WP_149568934.1">
    <property type="nucleotide sequence ID" value="NZ_CP035807.1"/>
</dbReference>
<dbReference type="AlphaFoldDB" id="A0A5C1QF33"/>
<dbReference type="KEGG" id="sper:EW093_13590"/>
<name>A0A5C1QF33_9SPIO</name>
<sequence>MNEIILFGEEESPITSSCSSCSGCDDNGDHKCTVNIPQITCRELTKQLQDSVIKASLQHKVSVEFKDIYKEDLSEYQDVKTLINMSFSFPILTVNKKIKYMGPFDADTLLSDLKETLE</sequence>